<dbReference type="InParanoid" id="A0A0D0BSB9"/>
<evidence type="ECO:0000313" key="2">
    <source>
        <dbReference type="EMBL" id="KIK45913.1"/>
    </source>
</evidence>
<dbReference type="Proteomes" id="UP000054485">
    <property type="component" value="Unassembled WGS sequence"/>
</dbReference>
<reference evidence="3" key="2">
    <citation type="submission" date="2015-01" db="EMBL/GenBank/DDBJ databases">
        <title>Evolutionary Origins and Diversification of the Mycorrhizal Mutualists.</title>
        <authorList>
            <consortium name="DOE Joint Genome Institute"/>
            <consortium name="Mycorrhizal Genomics Consortium"/>
            <person name="Kohler A."/>
            <person name="Kuo A."/>
            <person name="Nagy L.G."/>
            <person name="Floudas D."/>
            <person name="Copeland A."/>
            <person name="Barry K.W."/>
            <person name="Cichocki N."/>
            <person name="Veneault-Fourrey C."/>
            <person name="LaButti K."/>
            <person name="Lindquist E.A."/>
            <person name="Lipzen A."/>
            <person name="Lundell T."/>
            <person name="Morin E."/>
            <person name="Murat C."/>
            <person name="Riley R."/>
            <person name="Ohm R."/>
            <person name="Sun H."/>
            <person name="Tunlid A."/>
            <person name="Henrissat B."/>
            <person name="Grigoriev I.V."/>
            <person name="Hibbett D.S."/>
            <person name="Martin F."/>
        </authorList>
    </citation>
    <scope>NUCLEOTIDE SEQUENCE [LARGE SCALE GENOMIC DNA]</scope>
    <source>
        <strain evidence="3">UH-Slu-Lm8-n1</strain>
    </source>
</reference>
<accession>A0A0D0BSB9</accession>
<feature type="transmembrane region" description="Helical" evidence="1">
    <location>
        <begin position="6"/>
        <end position="32"/>
    </location>
</feature>
<keyword evidence="3" id="KW-1185">Reference proteome</keyword>
<dbReference type="EMBL" id="KN835166">
    <property type="protein sequence ID" value="KIK45913.1"/>
    <property type="molecule type" value="Genomic_DNA"/>
</dbReference>
<dbReference type="AlphaFoldDB" id="A0A0D0BSB9"/>
<organism evidence="2 3">
    <name type="scientific">Suillus luteus UH-Slu-Lm8-n1</name>
    <dbReference type="NCBI Taxonomy" id="930992"/>
    <lineage>
        <taxon>Eukaryota</taxon>
        <taxon>Fungi</taxon>
        <taxon>Dikarya</taxon>
        <taxon>Basidiomycota</taxon>
        <taxon>Agaricomycotina</taxon>
        <taxon>Agaricomycetes</taxon>
        <taxon>Agaricomycetidae</taxon>
        <taxon>Boletales</taxon>
        <taxon>Suillineae</taxon>
        <taxon>Suillaceae</taxon>
        <taxon>Suillus</taxon>
    </lineage>
</organism>
<keyword evidence="1" id="KW-1133">Transmembrane helix</keyword>
<keyword evidence="1" id="KW-0812">Transmembrane</keyword>
<evidence type="ECO:0000313" key="3">
    <source>
        <dbReference type="Proteomes" id="UP000054485"/>
    </source>
</evidence>
<evidence type="ECO:0000256" key="1">
    <source>
        <dbReference type="SAM" id="Phobius"/>
    </source>
</evidence>
<reference evidence="2 3" key="1">
    <citation type="submission" date="2014-04" db="EMBL/GenBank/DDBJ databases">
        <authorList>
            <consortium name="DOE Joint Genome Institute"/>
            <person name="Kuo A."/>
            <person name="Ruytinx J."/>
            <person name="Rineau F."/>
            <person name="Colpaert J."/>
            <person name="Kohler A."/>
            <person name="Nagy L.G."/>
            <person name="Floudas D."/>
            <person name="Copeland A."/>
            <person name="Barry K.W."/>
            <person name="Cichocki N."/>
            <person name="Veneault-Fourrey C."/>
            <person name="LaButti K."/>
            <person name="Lindquist E.A."/>
            <person name="Lipzen A."/>
            <person name="Lundell T."/>
            <person name="Morin E."/>
            <person name="Murat C."/>
            <person name="Sun H."/>
            <person name="Tunlid A."/>
            <person name="Henrissat B."/>
            <person name="Grigoriev I.V."/>
            <person name="Hibbett D.S."/>
            <person name="Martin F."/>
            <person name="Nordberg H.P."/>
            <person name="Cantor M.N."/>
            <person name="Hua S.X."/>
        </authorList>
    </citation>
    <scope>NUCLEOTIDE SEQUENCE [LARGE SCALE GENOMIC DNA]</scope>
    <source>
        <strain evidence="2 3">UH-Slu-Lm8-n1</strain>
    </source>
</reference>
<gene>
    <name evidence="2" type="ORF">CY34DRAFT_10083</name>
</gene>
<name>A0A0D0BSB9_9AGAM</name>
<proteinExistence type="predicted"/>
<dbReference type="OrthoDB" id="2692240at2759"/>
<keyword evidence="1" id="KW-0472">Membrane</keyword>
<protein>
    <submittedName>
        <fullName evidence="2">Uncharacterized protein</fullName>
    </submittedName>
</protein>
<dbReference type="HOGENOM" id="CLU_1950233_0_0_1"/>
<sequence length="129" mass="14395">MSISFSLGTVVMIIFVFMVMVAVLGILLLVIVRVRRHNDRHACHSFFSRYPWSKESSDDDLTVSISPSCPTIVGLTSTKGFPTMHMTVTPPTPAQGPTRPRKIDCREKEVHELSRNSHSESMVAFGYAI</sequence>